<gene>
    <name evidence="1" type="ORF">BaRGS_00033286</name>
</gene>
<name>A0ABD0JKL9_9CAEN</name>
<keyword evidence="2" id="KW-1185">Reference proteome</keyword>
<accession>A0ABD0JKL9</accession>
<dbReference type="EMBL" id="JACVVK020000405">
    <property type="protein sequence ID" value="KAK7475467.1"/>
    <property type="molecule type" value="Genomic_DNA"/>
</dbReference>
<protein>
    <submittedName>
        <fullName evidence="1">Uncharacterized protein</fullName>
    </submittedName>
</protein>
<evidence type="ECO:0000313" key="2">
    <source>
        <dbReference type="Proteomes" id="UP001519460"/>
    </source>
</evidence>
<dbReference type="AlphaFoldDB" id="A0ABD0JKL9"/>
<organism evidence="1 2">
    <name type="scientific">Batillaria attramentaria</name>
    <dbReference type="NCBI Taxonomy" id="370345"/>
    <lineage>
        <taxon>Eukaryota</taxon>
        <taxon>Metazoa</taxon>
        <taxon>Spiralia</taxon>
        <taxon>Lophotrochozoa</taxon>
        <taxon>Mollusca</taxon>
        <taxon>Gastropoda</taxon>
        <taxon>Caenogastropoda</taxon>
        <taxon>Sorbeoconcha</taxon>
        <taxon>Cerithioidea</taxon>
        <taxon>Batillariidae</taxon>
        <taxon>Batillaria</taxon>
    </lineage>
</organism>
<evidence type="ECO:0000313" key="1">
    <source>
        <dbReference type="EMBL" id="KAK7475467.1"/>
    </source>
</evidence>
<comment type="caution">
    <text evidence="1">The sequence shown here is derived from an EMBL/GenBank/DDBJ whole genome shotgun (WGS) entry which is preliminary data.</text>
</comment>
<dbReference type="Proteomes" id="UP001519460">
    <property type="component" value="Unassembled WGS sequence"/>
</dbReference>
<reference evidence="1 2" key="1">
    <citation type="journal article" date="2023" name="Sci. Data">
        <title>Genome assembly of the Korean intertidal mud-creeper Batillaria attramentaria.</title>
        <authorList>
            <person name="Patra A.K."/>
            <person name="Ho P.T."/>
            <person name="Jun S."/>
            <person name="Lee S.J."/>
            <person name="Kim Y."/>
            <person name="Won Y.J."/>
        </authorList>
    </citation>
    <scope>NUCLEOTIDE SEQUENCE [LARGE SCALE GENOMIC DNA]</scope>
    <source>
        <strain evidence="1">Wonlab-2016</strain>
    </source>
</reference>
<sequence length="153" mass="16079">MSRAAVHVTMQFPPRSRRRGQSSIVPVAESIRVEAALITTWRYKACTTIPMVVSKKCYVPDRPLTAPESRVVLSFCSGRGEFGVVKGRIGGAYRADGGGQRADGGGKRADVVIGRMGVVSGRMGVVSGRMGVVSGLTGVCLNHAVTGRTNSTA</sequence>
<proteinExistence type="predicted"/>